<proteinExistence type="predicted"/>
<protein>
    <submittedName>
        <fullName evidence="1">Uncharacterized protein</fullName>
    </submittedName>
</protein>
<dbReference type="AlphaFoldDB" id="A0A0A8ZJS6"/>
<organism evidence="1">
    <name type="scientific">Arundo donax</name>
    <name type="common">Giant reed</name>
    <name type="synonym">Donax arundinaceus</name>
    <dbReference type="NCBI Taxonomy" id="35708"/>
    <lineage>
        <taxon>Eukaryota</taxon>
        <taxon>Viridiplantae</taxon>
        <taxon>Streptophyta</taxon>
        <taxon>Embryophyta</taxon>
        <taxon>Tracheophyta</taxon>
        <taxon>Spermatophyta</taxon>
        <taxon>Magnoliopsida</taxon>
        <taxon>Liliopsida</taxon>
        <taxon>Poales</taxon>
        <taxon>Poaceae</taxon>
        <taxon>PACMAD clade</taxon>
        <taxon>Arundinoideae</taxon>
        <taxon>Arundineae</taxon>
        <taxon>Arundo</taxon>
    </lineage>
</organism>
<reference evidence="1" key="2">
    <citation type="journal article" date="2015" name="Data Brief">
        <title>Shoot transcriptome of the giant reed, Arundo donax.</title>
        <authorList>
            <person name="Barrero R.A."/>
            <person name="Guerrero F.D."/>
            <person name="Moolhuijzen P."/>
            <person name="Goolsby J.A."/>
            <person name="Tidwell J."/>
            <person name="Bellgard S.E."/>
            <person name="Bellgard M.I."/>
        </authorList>
    </citation>
    <scope>NUCLEOTIDE SEQUENCE</scope>
    <source>
        <tissue evidence="1">Shoot tissue taken approximately 20 cm above the soil surface</tissue>
    </source>
</reference>
<dbReference type="EMBL" id="GBRH01258276">
    <property type="protein sequence ID" value="JAD39619.1"/>
    <property type="molecule type" value="Transcribed_RNA"/>
</dbReference>
<reference evidence="1" key="1">
    <citation type="submission" date="2014-09" db="EMBL/GenBank/DDBJ databases">
        <authorList>
            <person name="Magalhaes I.L.F."/>
            <person name="Oliveira U."/>
            <person name="Santos F.R."/>
            <person name="Vidigal T.H.D.A."/>
            <person name="Brescovit A.D."/>
            <person name="Santos A.J."/>
        </authorList>
    </citation>
    <scope>NUCLEOTIDE SEQUENCE</scope>
    <source>
        <tissue evidence="1">Shoot tissue taken approximately 20 cm above the soil surface</tissue>
    </source>
</reference>
<sequence>MAHFIPLARTYTIHLVTWDFFDDIVRLHTVPVSNRDPVFTSGFWSELFRLVGVMLNLNSAFQP</sequence>
<accession>A0A0A8ZJS6</accession>
<name>A0A0A8ZJS6_ARUDO</name>
<evidence type="ECO:0000313" key="1">
    <source>
        <dbReference type="EMBL" id="JAD39619.1"/>
    </source>
</evidence>